<feature type="chain" id="PRO_5021194817" evidence="1">
    <location>
        <begin position="24"/>
        <end position="145"/>
    </location>
</feature>
<organism evidence="2 3">
    <name type="scientific">Emcibacter nanhaiensis</name>
    <dbReference type="NCBI Taxonomy" id="1505037"/>
    <lineage>
        <taxon>Bacteria</taxon>
        <taxon>Pseudomonadati</taxon>
        <taxon>Pseudomonadota</taxon>
        <taxon>Alphaproteobacteria</taxon>
        <taxon>Emcibacterales</taxon>
        <taxon>Emcibacteraceae</taxon>
        <taxon>Emcibacter</taxon>
    </lineage>
</organism>
<proteinExistence type="predicted"/>
<reference evidence="3" key="1">
    <citation type="submission" date="2019-06" db="EMBL/GenBank/DDBJ databases">
        <title>The complete genome of Emcibacter congregatus ZYLT.</title>
        <authorList>
            <person name="Zhao Z."/>
        </authorList>
    </citation>
    <scope>NUCLEOTIDE SEQUENCE [LARGE SCALE GENOMIC DNA]</scope>
    <source>
        <strain evidence="3">MCCC 1A06723</strain>
    </source>
</reference>
<comment type="caution">
    <text evidence="2">The sequence shown here is derived from an EMBL/GenBank/DDBJ whole genome shotgun (WGS) entry which is preliminary data.</text>
</comment>
<dbReference type="OrthoDB" id="7391925at2"/>
<sequence length="145" mass="15867">MKTKSFILALVLAMGSIAGVAAAAEDGAEKPAAEEPEALAKYERTGDVRKCVPISFIDHTQVLDDQHILFHMKGKKIYLNKLPRRCPRLGFEKSFAYKVSINQLCNVDIITVFDNTSGIPGPSCGLGDFEEVKKKEQPEEGGAQE</sequence>
<dbReference type="EMBL" id="VFIY01000004">
    <property type="protein sequence ID" value="TPD63179.1"/>
    <property type="molecule type" value="Genomic_DNA"/>
</dbReference>
<dbReference type="InterPro" id="IPR045500">
    <property type="entry name" value="DUF6491"/>
</dbReference>
<protein>
    <submittedName>
        <fullName evidence="2">Uncharacterized protein</fullName>
    </submittedName>
</protein>
<dbReference type="Proteomes" id="UP000319148">
    <property type="component" value="Unassembled WGS sequence"/>
</dbReference>
<dbReference type="RefSeq" id="WP_139938468.1">
    <property type="nucleotide sequence ID" value="NZ_JBHSYP010000022.1"/>
</dbReference>
<gene>
    <name evidence="2" type="ORF">FIV46_03635</name>
</gene>
<name>A0A501PRM6_9PROT</name>
<evidence type="ECO:0000313" key="3">
    <source>
        <dbReference type="Proteomes" id="UP000319148"/>
    </source>
</evidence>
<keyword evidence="1" id="KW-0732">Signal</keyword>
<evidence type="ECO:0000256" key="1">
    <source>
        <dbReference type="SAM" id="SignalP"/>
    </source>
</evidence>
<accession>A0A501PRM6</accession>
<dbReference type="Pfam" id="PF20101">
    <property type="entry name" value="DUF6491"/>
    <property type="match status" value="1"/>
</dbReference>
<feature type="signal peptide" evidence="1">
    <location>
        <begin position="1"/>
        <end position="23"/>
    </location>
</feature>
<evidence type="ECO:0000313" key="2">
    <source>
        <dbReference type="EMBL" id="TPD63179.1"/>
    </source>
</evidence>
<keyword evidence="3" id="KW-1185">Reference proteome</keyword>
<dbReference type="AlphaFoldDB" id="A0A501PRM6"/>